<dbReference type="Gene3D" id="3.30.710.10">
    <property type="entry name" value="Potassium Channel Kv1.1, Chain A"/>
    <property type="match status" value="1"/>
</dbReference>
<dbReference type="EMBL" id="LK023315">
    <property type="protein sequence ID" value="CDS04553.1"/>
    <property type="molecule type" value="Genomic_DNA"/>
</dbReference>
<reference evidence="1" key="1">
    <citation type="journal article" date="2014" name="Genome Announc.">
        <title>De novo whole-genome sequence and genome annotation of Lichtheimia ramosa.</title>
        <authorList>
            <person name="Linde J."/>
            <person name="Schwartze V."/>
            <person name="Binder U."/>
            <person name="Lass-Florl C."/>
            <person name="Voigt K."/>
            <person name="Horn F."/>
        </authorList>
    </citation>
    <scope>NUCLEOTIDE SEQUENCE</scope>
    <source>
        <strain evidence="1">JMRC FSU:6197</strain>
    </source>
</reference>
<organism evidence="1">
    <name type="scientific">Lichtheimia ramosa</name>
    <dbReference type="NCBI Taxonomy" id="688394"/>
    <lineage>
        <taxon>Eukaryota</taxon>
        <taxon>Fungi</taxon>
        <taxon>Fungi incertae sedis</taxon>
        <taxon>Mucoromycota</taxon>
        <taxon>Mucoromycotina</taxon>
        <taxon>Mucoromycetes</taxon>
        <taxon>Mucorales</taxon>
        <taxon>Lichtheimiaceae</taxon>
        <taxon>Lichtheimia</taxon>
    </lineage>
</organism>
<dbReference type="OrthoDB" id="6359943at2759"/>
<name>A0A077WA97_9FUNG</name>
<evidence type="ECO:0008006" key="2">
    <source>
        <dbReference type="Google" id="ProtNLM"/>
    </source>
</evidence>
<protein>
    <recommendedName>
        <fullName evidence="2">BTB domain-containing protein</fullName>
    </recommendedName>
</protein>
<gene>
    <name evidence="1" type="ORF">LRAMOSA07197</name>
</gene>
<dbReference type="PANTHER" id="PTHR47369:SF2">
    <property type="entry name" value="BTB_POZ DOMAIN-CONTAINING PROTEIN 2"/>
    <property type="match status" value="1"/>
</dbReference>
<proteinExistence type="predicted"/>
<accession>A0A077WA97</accession>
<dbReference type="PANTHER" id="PTHR47369">
    <property type="entry name" value="BTB/POZ DOMAIN-CONTAINING PROTEIN"/>
    <property type="match status" value="1"/>
</dbReference>
<evidence type="ECO:0000313" key="1">
    <source>
        <dbReference type="EMBL" id="CDS04553.1"/>
    </source>
</evidence>
<dbReference type="InterPro" id="IPR011333">
    <property type="entry name" value="SKP1/BTB/POZ_sf"/>
</dbReference>
<sequence>MDMLQGDTYLSSNSATTLSTPATPTPTLLPVITMLPTRNDTTMTPPSLTLPDTEYSSQSYCEFMYHTGFQQGRFSDISVSFPVQGRIYALHRIVMVRSPMLYRELMAPSTANGYHGNLLHISIPGSSEALHIALGHLYRPLSMHDIEYLMVNTQSHQPPIQHICDLIQIADALELPLLHQQLIQIMQQHLNQDTIVAWMNELRRRHAFLSSQSDNKISAKWMRTLDEIIVHFLIHTLPCQLLQIHGNNTNHWRNGFEEEQEYDDDSATETLLFLGTIPVNMIQESNKCMTLSSNKTGIYDELIHMYARTPLLYLKRCLEYKNLLSKSVLWRYTFAKRVLYERECKQSRRPATKSHGLAVVLEFDNSSSSSKNTKDDSSSISIRIMMQQ</sequence>
<dbReference type="AlphaFoldDB" id="A0A077WA97"/>